<evidence type="ECO:0008006" key="3">
    <source>
        <dbReference type="Google" id="ProtNLM"/>
    </source>
</evidence>
<protein>
    <recommendedName>
        <fullName evidence="3">DUF883 domain-containing protein</fullName>
    </recommendedName>
</protein>
<proteinExistence type="predicted"/>
<keyword evidence="2" id="KW-1185">Reference proteome</keyword>
<reference evidence="1 2" key="1">
    <citation type="submission" date="2020-10" db="EMBL/GenBank/DDBJ databases">
        <title>Complete genome sequence of Paludibaculum fermentans P105T, a facultatively anaerobic acidobacterium capable of dissimilatory Fe(III) reduction.</title>
        <authorList>
            <person name="Dedysh S.N."/>
            <person name="Beletsky A.V."/>
            <person name="Kulichevskaya I.S."/>
            <person name="Mardanov A.V."/>
            <person name="Ravin N.V."/>
        </authorList>
    </citation>
    <scope>NUCLEOTIDE SEQUENCE [LARGE SCALE GENOMIC DNA]</scope>
    <source>
        <strain evidence="1 2">P105</strain>
    </source>
</reference>
<sequence length="139" mass="14587">MKNQYPEASDNKLVDEAAAIGAKLAERTTQLKGSASELGRRAIDAIDQNLGSAANGLDKAAATLHEKAENLPGVDTISGLTHSAADKLSATAGYVREHDTERMMTGVKRLVRNNPGPSLLAVGVIGFLVGRAFRSSNSE</sequence>
<dbReference type="AlphaFoldDB" id="A0A7S7SK74"/>
<accession>A0A7S7SK74</accession>
<name>A0A7S7SK74_PALFE</name>
<evidence type="ECO:0000313" key="1">
    <source>
        <dbReference type="EMBL" id="QOY86725.1"/>
    </source>
</evidence>
<gene>
    <name evidence="1" type="ORF">IRI77_28655</name>
</gene>
<organism evidence="1 2">
    <name type="scientific">Paludibaculum fermentans</name>
    <dbReference type="NCBI Taxonomy" id="1473598"/>
    <lineage>
        <taxon>Bacteria</taxon>
        <taxon>Pseudomonadati</taxon>
        <taxon>Acidobacteriota</taxon>
        <taxon>Terriglobia</taxon>
        <taxon>Bryobacterales</taxon>
        <taxon>Bryobacteraceae</taxon>
        <taxon>Paludibaculum</taxon>
    </lineage>
</organism>
<dbReference type="Proteomes" id="UP000593892">
    <property type="component" value="Chromosome"/>
</dbReference>
<dbReference type="KEGG" id="pfer:IRI77_28655"/>
<dbReference type="EMBL" id="CP063849">
    <property type="protein sequence ID" value="QOY86725.1"/>
    <property type="molecule type" value="Genomic_DNA"/>
</dbReference>
<evidence type="ECO:0000313" key="2">
    <source>
        <dbReference type="Proteomes" id="UP000593892"/>
    </source>
</evidence>
<dbReference type="RefSeq" id="WP_194448394.1">
    <property type="nucleotide sequence ID" value="NZ_CP063849.1"/>
</dbReference>